<dbReference type="SUPFAM" id="SSF50156">
    <property type="entry name" value="PDZ domain-like"/>
    <property type="match status" value="1"/>
</dbReference>
<dbReference type="PANTHER" id="PTHR43343:SF3">
    <property type="entry name" value="PROTEASE DO-LIKE 8, CHLOROPLASTIC"/>
    <property type="match status" value="1"/>
</dbReference>
<dbReference type="eggNOG" id="COG0265">
    <property type="taxonomic scope" value="Bacteria"/>
</dbReference>
<keyword evidence="1" id="KW-0645">Protease</keyword>
<dbReference type="STRING" id="396588.Tgr7_2598"/>
<dbReference type="SUPFAM" id="SSF50494">
    <property type="entry name" value="Trypsin-like serine proteases"/>
    <property type="match status" value="1"/>
</dbReference>
<dbReference type="AlphaFoldDB" id="B8GM86"/>
<evidence type="ECO:0000256" key="1">
    <source>
        <dbReference type="ARBA" id="ARBA00022670"/>
    </source>
</evidence>
<feature type="chain" id="PRO_5002873151" evidence="3">
    <location>
        <begin position="22"/>
        <end position="344"/>
    </location>
</feature>
<dbReference type="PRINTS" id="PR00834">
    <property type="entry name" value="PROTEASES2C"/>
</dbReference>
<evidence type="ECO:0000313" key="6">
    <source>
        <dbReference type="Proteomes" id="UP000002383"/>
    </source>
</evidence>
<feature type="domain" description="PDZ" evidence="4">
    <location>
        <begin position="210"/>
        <end position="331"/>
    </location>
</feature>
<name>B8GM86_THISH</name>
<accession>B8GM86</accession>
<gene>
    <name evidence="5" type="ordered locus">Tgr7_2598</name>
</gene>
<dbReference type="OrthoDB" id="9758917at2"/>
<dbReference type="Gene3D" id="2.40.10.120">
    <property type="match status" value="1"/>
</dbReference>
<dbReference type="Proteomes" id="UP000002383">
    <property type="component" value="Chromosome"/>
</dbReference>
<dbReference type="RefSeq" id="WP_012639148.1">
    <property type="nucleotide sequence ID" value="NC_011901.1"/>
</dbReference>
<sequence length="344" mass="35500" precursor="true">MPRFLACLLSLLILASASAQAADLADLFERVNPSVVVIQSQEQVARGTDQLAWRTIQRVGSGVLVSGDGRIVTAAHVVQSADQIQVSFADGSTVDARVIGSEPAADIALLKVEAVPASAAVARLGDSDGVRIGQPVFAIGAPHGLAHALSVGHISARHRGSDITGDFGLGELLQTDASLNRGNSGGPLFNHSGEVVGIVSRILTSSGGSQGLGFAVTSNQVRELLLEQRAFWNGLNGYWVQGNLARLLNIPQARGLLVQGMASGSPAARIGLRAGTVEVDIAGETLILGGDVILSVAGISFADDDGYQRVRQHLGGLNPGDSVTISVLRAGERISLTTTLGESD</sequence>
<dbReference type="KEGG" id="tgr:Tgr7_2598"/>
<proteinExistence type="predicted"/>
<dbReference type="InterPro" id="IPR051201">
    <property type="entry name" value="Chloro_Bact_Ser_Proteases"/>
</dbReference>
<evidence type="ECO:0000259" key="4">
    <source>
        <dbReference type="SMART" id="SM00228"/>
    </source>
</evidence>
<evidence type="ECO:0000313" key="5">
    <source>
        <dbReference type="EMBL" id="ACL73673.1"/>
    </source>
</evidence>
<keyword evidence="3" id="KW-0732">Signal</keyword>
<dbReference type="Pfam" id="PF13365">
    <property type="entry name" value="Trypsin_2"/>
    <property type="match status" value="1"/>
</dbReference>
<reference evidence="5 6" key="1">
    <citation type="journal article" date="2011" name="Stand. Genomic Sci.">
        <title>Complete genome sequence of 'Thioalkalivibrio sulfidophilus' HL-EbGr7.</title>
        <authorList>
            <person name="Muyzer G."/>
            <person name="Sorokin D.Y."/>
            <person name="Mavromatis K."/>
            <person name="Lapidus A."/>
            <person name="Clum A."/>
            <person name="Ivanova N."/>
            <person name="Pati A."/>
            <person name="d'Haeseleer P."/>
            <person name="Woyke T."/>
            <person name="Kyrpides N.C."/>
        </authorList>
    </citation>
    <scope>NUCLEOTIDE SEQUENCE [LARGE SCALE GENOMIC DNA]</scope>
    <source>
        <strain evidence="5 6">HL-EbGR7</strain>
    </source>
</reference>
<dbReference type="InterPro" id="IPR009003">
    <property type="entry name" value="Peptidase_S1_PA"/>
</dbReference>
<dbReference type="InterPro" id="IPR001478">
    <property type="entry name" value="PDZ"/>
</dbReference>
<keyword evidence="2" id="KW-0378">Hydrolase</keyword>
<protein>
    <submittedName>
        <fullName evidence="5">Trypsin family protein</fullName>
    </submittedName>
</protein>
<evidence type="ECO:0000256" key="3">
    <source>
        <dbReference type="SAM" id="SignalP"/>
    </source>
</evidence>
<dbReference type="SMART" id="SM00228">
    <property type="entry name" value="PDZ"/>
    <property type="match status" value="1"/>
</dbReference>
<dbReference type="InterPro" id="IPR036034">
    <property type="entry name" value="PDZ_sf"/>
</dbReference>
<dbReference type="GO" id="GO:0004252">
    <property type="term" value="F:serine-type endopeptidase activity"/>
    <property type="evidence" value="ECO:0007669"/>
    <property type="project" value="InterPro"/>
</dbReference>
<feature type="signal peptide" evidence="3">
    <location>
        <begin position="1"/>
        <end position="21"/>
    </location>
</feature>
<dbReference type="Pfam" id="PF13180">
    <property type="entry name" value="PDZ_2"/>
    <property type="match status" value="1"/>
</dbReference>
<keyword evidence="6" id="KW-1185">Reference proteome</keyword>
<dbReference type="Gene3D" id="2.30.42.10">
    <property type="match status" value="1"/>
</dbReference>
<dbReference type="GO" id="GO:0006508">
    <property type="term" value="P:proteolysis"/>
    <property type="evidence" value="ECO:0007669"/>
    <property type="project" value="UniProtKB-KW"/>
</dbReference>
<dbReference type="HOGENOM" id="CLU_020120_2_0_6"/>
<evidence type="ECO:0000256" key="2">
    <source>
        <dbReference type="ARBA" id="ARBA00022801"/>
    </source>
</evidence>
<dbReference type="EMBL" id="CP001339">
    <property type="protein sequence ID" value="ACL73673.1"/>
    <property type="molecule type" value="Genomic_DNA"/>
</dbReference>
<organism evidence="5 6">
    <name type="scientific">Thioalkalivibrio sulfidiphilus (strain HL-EbGR7)</name>
    <dbReference type="NCBI Taxonomy" id="396588"/>
    <lineage>
        <taxon>Bacteria</taxon>
        <taxon>Pseudomonadati</taxon>
        <taxon>Pseudomonadota</taxon>
        <taxon>Gammaproteobacteria</taxon>
        <taxon>Chromatiales</taxon>
        <taxon>Ectothiorhodospiraceae</taxon>
        <taxon>Thioalkalivibrio</taxon>
    </lineage>
</organism>
<dbReference type="PANTHER" id="PTHR43343">
    <property type="entry name" value="PEPTIDASE S12"/>
    <property type="match status" value="1"/>
</dbReference>
<dbReference type="InterPro" id="IPR001940">
    <property type="entry name" value="Peptidase_S1C"/>
</dbReference>